<dbReference type="GO" id="GO:0003677">
    <property type="term" value="F:DNA binding"/>
    <property type="evidence" value="ECO:0007669"/>
    <property type="project" value="UniProtKB-KW"/>
</dbReference>
<dbReference type="GO" id="GO:0006355">
    <property type="term" value="P:regulation of DNA-templated transcription"/>
    <property type="evidence" value="ECO:0007669"/>
    <property type="project" value="InterPro"/>
</dbReference>
<dbReference type="STRING" id="39962.Lmor_0516"/>
<organism evidence="6 8">
    <name type="scientific">Legionella moravica</name>
    <dbReference type="NCBI Taxonomy" id="39962"/>
    <lineage>
        <taxon>Bacteria</taxon>
        <taxon>Pseudomonadati</taxon>
        <taxon>Pseudomonadota</taxon>
        <taxon>Gammaproteobacteria</taxon>
        <taxon>Legionellales</taxon>
        <taxon>Legionellaceae</taxon>
        <taxon>Legionella</taxon>
    </lineage>
</organism>
<proteinExistence type="predicted"/>
<sequence length="263" mass="30033">MIYMLSLASELIQSNCASHQNIALVNFTHDITFGNNQISMIISEPNIVSYYKRNQIPALCTDKTGRTLAEGVYLNKTLENSRKDCALLMPLLRKIGLKYKQNYGQNSVHILTKEHDCQHFYSLFFDLSENDFLQWVVNNGAFLNDFIVGYNKCASDLILEAKSLEHRLTLPTTSDVVNLKKCQINNSEATLTLLHKELHLPIHLSKQQSRCLLLLVQGKSAKEIASELLISYRTVEYYFDKIRKQLGCSSNKKLVADYGDQLY</sequence>
<dbReference type="InterPro" id="IPR036388">
    <property type="entry name" value="WH-like_DNA-bd_sf"/>
</dbReference>
<keyword evidence="6" id="KW-0418">Kinase</keyword>
<dbReference type="SMART" id="SM00421">
    <property type="entry name" value="HTH_LUXR"/>
    <property type="match status" value="1"/>
</dbReference>
<feature type="domain" description="HTH luxR-type" evidence="4">
    <location>
        <begin position="197"/>
        <end position="263"/>
    </location>
</feature>
<keyword evidence="7" id="KW-1185">Reference proteome</keyword>
<dbReference type="InterPro" id="IPR000792">
    <property type="entry name" value="Tscrpt_reg_LuxR_C"/>
</dbReference>
<dbReference type="EMBL" id="LNYN01000012">
    <property type="protein sequence ID" value="KTD37653.1"/>
    <property type="molecule type" value="Genomic_DNA"/>
</dbReference>
<dbReference type="PANTHER" id="PTHR44688">
    <property type="entry name" value="DNA-BINDING TRANSCRIPTIONAL ACTIVATOR DEVR_DOSR"/>
    <property type="match status" value="1"/>
</dbReference>
<dbReference type="Proteomes" id="UP000054985">
    <property type="component" value="Unassembled WGS sequence"/>
</dbReference>
<accession>A0A378JW44</accession>
<dbReference type="PRINTS" id="PR00038">
    <property type="entry name" value="HTHLUXR"/>
</dbReference>
<dbReference type="EMBL" id="UGOG01000001">
    <property type="protein sequence ID" value="STX61702.1"/>
    <property type="molecule type" value="Genomic_DNA"/>
</dbReference>
<keyword evidence="1" id="KW-0805">Transcription regulation</keyword>
<dbReference type="PROSITE" id="PS50043">
    <property type="entry name" value="HTH_LUXR_2"/>
    <property type="match status" value="1"/>
</dbReference>
<evidence type="ECO:0000313" key="6">
    <source>
        <dbReference type="EMBL" id="STX61702.1"/>
    </source>
</evidence>
<reference evidence="5 7" key="1">
    <citation type="submission" date="2015-11" db="EMBL/GenBank/DDBJ databases">
        <title>Genomic analysis of 38 Legionella species identifies large and diverse effector repertoires.</title>
        <authorList>
            <person name="Burstein D."/>
            <person name="Amaro F."/>
            <person name="Zusman T."/>
            <person name="Lifshitz Z."/>
            <person name="Cohen O."/>
            <person name="Gilbert J.A."/>
            <person name="Pupko T."/>
            <person name="Shuman H.A."/>
            <person name="Segal G."/>
        </authorList>
    </citation>
    <scope>NUCLEOTIDE SEQUENCE [LARGE SCALE GENOMIC DNA]</scope>
    <source>
        <strain evidence="5 7">ATCC 43877</strain>
    </source>
</reference>
<dbReference type="OrthoDB" id="8593353at2"/>
<evidence type="ECO:0000256" key="2">
    <source>
        <dbReference type="ARBA" id="ARBA00023125"/>
    </source>
</evidence>
<dbReference type="InterPro" id="IPR016032">
    <property type="entry name" value="Sig_transdc_resp-reg_C-effctor"/>
</dbReference>
<name>A0A378JW44_9GAMM</name>
<dbReference type="Gene3D" id="1.10.10.10">
    <property type="entry name" value="Winged helix-like DNA-binding domain superfamily/Winged helix DNA-binding domain"/>
    <property type="match status" value="1"/>
</dbReference>
<dbReference type="Pfam" id="PF00196">
    <property type="entry name" value="GerE"/>
    <property type="match status" value="1"/>
</dbReference>
<evidence type="ECO:0000256" key="3">
    <source>
        <dbReference type="ARBA" id="ARBA00023163"/>
    </source>
</evidence>
<dbReference type="GO" id="GO:0016301">
    <property type="term" value="F:kinase activity"/>
    <property type="evidence" value="ECO:0007669"/>
    <property type="project" value="UniProtKB-KW"/>
</dbReference>
<evidence type="ECO:0000259" key="4">
    <source>
        <dbReference type="PROSITE" id="PS50043"/>
    </source>
</evidence>
<keyword evidence="3" id="KW-0804">Transcription</keyword>
<gene>
    <name evidence="6" type="primary">aroK_1</name>
    <name evidence="5" type="ORF">Lmor_0516</name>
    <name evidence="6" type="ORF">NCTC12239_00619</name>
</gene>
<evidence type="ECO:0000313" key="5">
    <source>
        <dbReference type="EMBL" id="KTD37653.1"/>
    </source>
</evidence>
<keyword evidence="2" id="KW-0238">DNA-binding</keyword>
<dbReference type="Proteomes" id="UP000254040">
    <property type="component" value="Unassembled WGS sequence"/>
</dbReference>
<evidence type="ECO:0000313" key="8">
    <source>
        <dbReference type="Proteomes" id="UP000254040"/>
    </source>
</evidence>
<dbReference type="AlphaFoldDB" id="A0A378JW44"/>
<evidence type="ECO:0000313" key="7">
    <source>
        <dbReference type="Proteomes" id="UP000054985"/>
    </source>
</evidence>
<evidence type="ECO:0000256" key="1">
    <source>
        <dbReference type="ARBA" id="ARBA00023015"/>
    </source>
</evidence>
<dbReference type="PANTHER" id="PTHR44688:SF16">
    <property type="entry name" value="DNA-BINDING TRANSCRIPTIONAL ACTIVATOR DEVR_DOSR"/>
    <property type="match status" value="1"/>
</dbReference>
<protein>
    <submittedName>
        <fullName evidence="6">Shikimate kinase</fullName>
    </submittedName>
</protein>
<dbReference type="SUPFAM" id="SSF46894">
    <property type="entry name" value="C-terminal effector domain of the bipartite response regulators"/>
    <property type="match status" value="1"/>
</dbReference>
<reference evidence="6 8" key="2">
    <citation type="submission" date="2018-06" db="EMBL/GenBank/DDBJ databases">
        <authorList>
            <consortium name="Pathogen Informatics"/>
            <person name="Doyle S."/>
        </authorList>
    </citation>
    <scope>NUCLEOTIDE SEQUENCE [LARGE SCALE GENOMIC DNA]</scope>
    <source>
        <strain evidence="6 8">NCTC12239</strain>
    </source>
</reference>
<dbReference type="CDD" id="cd06170">
    <property type="entry name" value="LuxR_C_like"/>
    <property type="match status" value="1"/>
</dbReference>
<keyword evidence="6" id="KW-0808">Transferase</keyword>